<dbReference type="Gene3D" id="2.30.130.110">
    <property type="match status" value="1"/>
</dbReference>
<dbReference type="GO" id="GO:0016829">
    <property type="term" value="F:lyase activity"/>
    <property type="evidence" value="ECO:0007669"/>
    <property type="project" value="UniProtKB-KW"/>
</dbReference>
<dbReference type="InterPro" id="IPR052172">
    <property type="entry name" value="UxaA_altronate/galactarate_dh"/>
</dbReference>
<dbReference type="AlphaFoldDB" id="G5HND7"/>
<gene>
    <name evidence="3" type="ORF">HMPREF9469_04099</name>
</gene>
<dbReference type="RefSeq" id="WP_007866153.1">
    <property type="nucleotide sequence ID" value="NZ_JH376426.1"/>
</dbReference>
<dbReference type="eggNOG" id="COG2721">
    <property type="taxonomic scope" value="Bacteria"/>
</dbReference>
<dbReference type="EMBL" id="ADLJ01000033">
    <property type="protein sequence ID" value="EHE96980.1"/>
    <property type="molecule type" value="Genomic_DNA"/>
</dbReference>
<dbReference type="HOGENOM" id="CLU_084161_3_0_9"/>
<dbReference type="InterPro" id="IPR013974">
    <property type="entry name" value="SAF"/>
</dbReference>
<evidence type="ECO:0000313" key="3">
    <source>
        <dbReference type="EMBL" id="EHE96980.1"/>
    </source>
</evidence>
<dbReference type="PANTHER" id="PTHR30536:SF5">
    <property type="entry name" value="ALTRONATE DEHYDRATASE"/>
    <property type="match status" value="1"/>
</dbReference>
<feature type="domain" description="SAF" evidence="2">
    <location>
        <begin position="11"/>
        <end position="86"/>
    </location>
</feature>
<sequence length="94" mass="10796">MVNGILIDERDNVAVVLKPMEKQELIRYMQREIADTVRVLDDIPIYHKIAVRGIAKGTYVIKYGEIIGIAMETIRRGQHVHIHNIESTKKNEGE</sequence>
<dbReference type="PANTHER" id="PTHR30536">
    <property type="entry name" value="ALTRONATE/GALACTARATE DEHYDRATASE"/>
    <property type="match status" value="1"/>
</dbReference>
<dbReference type="GO" id="GO:0019698">
    <property type="term" value="P:D-galacturonate catabolic process"/>
    <property type="evidence" value="ECO:0007669"/>
    <property type="project" value="TreeGrafter"/>
</dbReference>
<dbReference type="Proteomes" id="UP000003763">
    <property type="component" value="Unassembled WGS sequence"/>
</dbReference>
<reference evidence="3 4" key="1">
    <citation type="submission" date="2011-08" db="EMBL/GenBank/DDBJ databases">
        <title>The Genome Sequence of Clostridium citroniae WAL-17108.</title>
        <authorList>
            <consortium name="The Broad Institute Genome Sequencing Platform"/>
            <person name="Earl A."/>
            <person name="Ward D."/>
            <person name="Feldgarden M."/>
            <person name="Gevers D."/>
            <person name="Finegold S.M."/>
            <person name="Summanen P.H."/>
            <person name="Molitoris D.R."/>
            <person name="Vaisanen M.L."/>
            <person name="Daigneault M."/>
            <person name="Allen-Vercoe E."/>
            <person name="Young S.K."/>
            <person name="Zeng Q."/>
            <person name="Gargeya S."/>
            <person name="Fitzgerald M."/>
            <person name="Haas B."/>
            <person name="Abouelleil A."/>
            <person name="Alvarado L."/>
            <person name="Arachchi H.M."/>
            <person name="Berlin A."/>
            <person name="Brown A."/>
            <person name="Chapman S.B."/>
            <person name="Chen Z."/>
            <person name="Dunbar C."/>
            <person name="Freedman E."/>
            <person name="Gearin G."/>
            <person name="Gellesch M."/>
            <person name="Goldberg J."/>
            <person name="Griggs A."/>
            <person name="Gujja S."/>
            <person name="Heiman D."/>
            <person name="Howarth C."/>
            <person name="Larson L."/>
            <person name="Lui A."/>
            <person name="MacDonald P.J.P."/>
            <person name="Montmayeur A."/>
            <person name="Murphy C."/>
            <person name="Neiman D."/>
            <person name="Pearson M."/>
            <person name="Priest M."/>
            <person name="Roberts A."/>
            <person name="Saif S."/>
            <person name="Shea T."/>
            <person name="Shenoy N."/>
            <person name="Sisk P."/>
            <person name="Stolte C."/>
            <person name="Sykes S."/>
            <person name="Wortman J."/>
            <person name="Nusbaum C."/>
            <person name="Birren B."/>
        </authorList>
    </citation>
    <scope>NUCLEOTIDE SEQUENCE [LARGE SCALE GENOMIC DNA]</scope>
    <source>
        <strain evidence="3 4">WAL-17108</strain>
    </source>
</reference>
<name>G5HND7_9FIRM</name>
<keyword evidence="1" id="KW-0456">Lyase</keyword>
<dbReference type="PATRIC" id="fig|742733.3.peg.4251"/>
<evidence type="ECO:0000313" key="4">
    <source>
        <dbReference type="Proteomes" id="UP000003763"/>
    </source>
</evidence>
<dbReference type="InterPro" id="IPR044144">
    <property type="entry name" value="SAF_UxaA/GarD"/>
</dbReference>
<dbReference type="Pfam" id="PF08666">
    <property type="entry name" value="SAF"/>
    <property type="match status" value="1"/>
</dbReference>
<proteinExistence type="predicted"/>
<protein>
    <recommendedName>
        <fullName evidence="2">SAF domain-containing protein</fullName>
    </recommendedName>
</protein>
<dbReference type="CDD" id="cd11613">
    <property type="entry name" value="SAF_AH_GD"/>
    <property type="match status" value="1"/>
</dbReference>
<organism evidence="3 4">
    <name type="scientific">[Clostridium] citroniae WAL-17108</name>
    <dbReference type="NCBI Taxonomy" id="742733"/>
    <lineage>
        <taxon>Bacteria</taxon>
        <taxon>Bacillati</taxon>
        <taxon>Bacillota</taxon>
        <taxon>Clostridia</taxon>
        <taxon>Lachnospirales</taxon>
        <taxon>Lachnospiraceae</taxon>
        <taxon>Enterocloster</taxon>
    </lineage>
</organism>
<dbReference type="SMART" id="SM00858">
    <property type="entry name" value="SAF"/>
    <property type="match status" value="1"/>
</dbReference>
<accession>G5HND7</accession>
<evidence type="ECO:0000259" key="2">
    <source>
        <dbReference type="SMART" id="SM00858"/>
    </source>
</evidence>
<comment type="caution">
    <text evidence="3">The sequence shown here is derived from an EMBL/GenBank/DDBJ whole genome shotgun (WGS) entry which is preliminary data.</text>
</comment>
<evidence type="ECO:0000256" key="1">
    <source>
        <dbReference type="ARBA" id="ARBA00023239"/>
    </source>
</evidence>